<dbReference type="PIRSF" id="PIRSF018266">
    <property type="entry name" value="FecR"/>
    <property type="match status" value="1"/>
</dbReference>
<dbReference type="InterPro" id="IPR006860">
    <property type="entry name" value="FecR"/>
</dbReference>
<evidence type="ECO:0000256" key="1">
    <source>
        <dbReference type="SAM" id="Phobius"/>
    </source>
</evidence>
<dbReference type="InterPro" id="IPR032508">
    <property type="entry name" value="FecR_C"/>
</dbReference>
<reference evidence="4" key="2">
    <citation type="journal article" date="2024" name="Antonie Van Leeuwenhoek">
        <title>Roseihalotalea indica gen. nov., sp. nov., a halophilic Bacteroidetes from mesopelagic Southwest Indian Ocean with higher carbohydrate metabolic potential.</title>
        <authorList>
            <person name="Chen B."/>
            <person name="Zhang M."/>
            <person name="Lin D."/>
            <person name="Ye J."/>
            <person name="Tang K."/>
        </authorList>
    </citation>
    <scope>NUCLEOTIDE SEQUENCE</scope>
    <source>
        <strain evidence="4">TK19036</strain>
    </source>
</reference>
<name>A0AA49GHI8_9BACT</name>
<feature type="transmembrane region" description="Helical" evidence="1">
    <location>
        <begin position="103"/>
        <end position="123"/>
    </location>
</feature>
<protein>
    <submittedName>
        <fullName evidence="4">FecR domain-containing protein</fullName>
    </submittedName>
</protein>
<proteinExistence type="predicted"/>
<keyword evidence="1" id="KW-0472">Membrane</keyword>
<evidence type="ECO:0000259" key="3">
    <source>
        <dbReference type="Pfam" id="PF16344"/>
    </source>
</evidence>
<dbReference type="AlphaFoldDB" id="A0AA49GHI8"/>
<evidence type="ECO:0000313" key="4">
    <source>
        <dbReference type="EMBL" id="WKN34895.1"/>
    </source>
</evidence>
<dbReference type="PANTHER" id="PTHR30273:SF2">
    <property type="entry name" value="PROTEIN FECR"/>
    <property type="match status" value="1"/>
</dbReference>
<dbReference type="EMBL" id="CP120682">
    <property type="protein sequence ID" value="WKN34895.1"/>
    <property type="molecule type" value="Genomic_DNA"/>
</dbReference>
<reference evidence="4" key="1">
    <citation type="journal article" date="2023" name="Comput. Struct. Biotechnol. J.">
        <title>Discovery of a novel marine Bacteroidetes with a rich repertoire of carbohydrate-active enzymes.</title>
        <authorList>
            <person name="Chen B."/>
            <person name="Liu G."/>
            <person name="Chen Q."/>
            <person name="Wang H."/>
            <person name="Liu L."/>
            <person name="Tang K."/>
        </authorList>
    </citation>
    <scope>NUCLEOTIDE SEQUENCE</scope>
    <source>
        <strain evidence="4">TK19036</strain>
    </source>
</reference>
<dbReference type="InterPro" id="IPR012373">
    <property type="entry name" value="Ferrdict_sens_TM"/>
</dbReference>
<dbReference type="Pfam" id="PF16344">
    <property type="entry name" value="FecR_C"/>
    <property type="match status" value="1"/>
</dbReference>
<feature type="domain" description="FecR protein" evidence="2">
    <location>
        <begin position="128"/>
        <end position="231"/>
    </location>
</feature>
<keyword evidence="1" id="KW-0812">Transmembrane</keyword>
<organism evidence="4">
    <name type="scientific">Roseihalotalea indica</name>
    <dbReference type="NCBI Taxonomy" id="2867963"/>
    <lineage>
        <taxon>Bacteria</taxon>
        <taxon>Pseudomonadati</taxon>
        <taxon>Bacteroidota</taxon>
        <taxon>Cytophagia</taxon>
        <taxon>Cytophagales</taxon>
        <taxon>Catalimonadaceae</taxon>
        <taxon>Roseihalotalea</taxon>
    </lineage>
</organism>
<dbReference type="Gene3D" id="2.60.120.1440">
    <property type="match status" value="1"/>
</dbReference>
<dbReference type="Gene3D" id="3.55.50.30">
    <property type="match status" value="1"/>
</dbReference>
<dbReference type="Pfam" id="PF04773">
    <property type="entry name" value="FecR"/>
    <property type="match status" value="1"/>
</dbReference>
<keyword evidence="1" id="KW-1133">Transmembrane helix</keyword>
<dbReference type="GO" id="GO:0016989">
    <property type="term" value="F:sigma factor antagonist activity"/>
    <property type="evidence" value="ECO:0007669"/>
    <property type="project" value="TreeGrafter"/>
</dbReference>
<feature type="domain" description="Protein FecR C-terminal" evidence="3">
    <location>
        <begin position="276"/>
        <end position="343"/>
    </location>
</feature>
<gene>
    <name evidence="4" type="ORF">K4G66_21200</name>
</gene>
<accession>A0AA49GHI8</accession>
<evidence type="ECO:0000259" key="2">
    <source>
        <dbReference type="Pfam" id="PF04773"/>
    </source>
</evidence>
<sequence>MDQPSYSEYHNYEVEDFVADEAFQQWASQPDTESDRFWEQFLQIYPEKREAVEEARDIITNIRYQPYTLSRERQQHILQQVYEKAEKVSSNRSPIHRPFYRKYAAVAAVGALLLATVAVWQLFPRFETYQTAYQENKTIVLTDGSEVALNANTTLKVKVDTDNNAPREVWLEGEAYFHVKRLSKEEADQFPKLKTFIVHTDNLDIEVLGTTFNVTSRPTHSEVLLKSGKVKVASPQIEQTQILQPGDLLSLSEEDNKFQLIKTEADTTLNWRNNLFIFEQTTLREVARAIEEYYGLEVNIATRTLASKTFTAKISRDELPLLLEAIEVSFEVKVKQEGKIIRIYP</sequence>
<dbReference type="PANTHER" id="PTHR30273">
    <property type="entry name" value="PERIPLASMIC SIGNAL SENSOR AND SIGMA FACTOR ACTIVATOR FECR-RELATED"/>
    <property type="match status" value="1"/>
</dbReference>